<reference evidence="1 2" key="1">
    <citation type="submission" date="2017-01" db="EMBL/GenBank/DDBJ databases">
        <title>Genome Sequencing of a Marine Spirillum, Oceanospirillum multiglobuliferum ATCC 33336, from Japan.</title>
        <authorList>
            <person name="Carney J.G."/>
            <person name="Trachtenberg A.M."/>
            <person name="Rheaume B.A."/>
            <person name="Linnane J.D."/>
            <person name="Pitts N.L."/>
            <person name="Mykles D.L."/>
            <person name="Maclea K.S."/>
        </authorList>
    </citation>
    <scope>NUCLEOTIDE SEQUENCE [LARGE SCALE GENOMIC DNA]</scope>
    <source>
        <strain evidence="1 2">ATCC 33336</strain>
    </source>
</reference>
<dbReference type="AlphaFoldDB" id="A0A1T4N9N0"/>
<evidence type="ECO:0008006" key="3">
    <source>
        <dbReference type="Google" id="ProtNLM"/>
    </source>
</evidence>
<comment type="caution">
    <text evidence="1">The sequence shown here is derived from an EMBL/GenBank/DDBJ whole genome shotgun (WGS) entry which is preliminary data.</text>
</comment>
<keyword evidence="2" id="KW-1185">Reference proteome</keyword>
<evidence type="ECO:0000313" key="2">
    <source>
        <dbReference type="Proteomes" id="UP000191418"/>
    </source>
</evidence>
<proteinExistence type="predicted"/>
<dbReference type="RefSeq" id="WP_078744679.1">
    <property type="nucleotide sequence ID" value="NZ_FUXG01000005.1"/>
</dbReference>
<dbReference type="OrthoDB" id="6120956at2"/>
<dbReference type="InterPro" id="IPR014987">
    <property type="entry name" value="UPF_YfcL"/>
</dbReference>
<sequence>MDSFIERADKLSHILREMEKSAAEDELFALGYLIPQLTLVAEYVEPQPHFDQCFTDWLEQVFADDKLSINDQKQIMTLWQSAIEKAGQ</sequence>
<accession>A0A1T4N9N0</accession>
<dbReference type="Pfam" id="PF08891">
    <property type="entry name" value="YfcL"/>
    <property type="match status" value="1"/>
</dbReference>
<gene>
    <name evidence="1" type="ORF">BTE48_06735</name>
</gene>
<protein>
    <recommendedName>
        <fullName evidence="3">YfcL family protein</fullName>
    </recommendedName>
</protein>
<evidence type="ECO:0000313" key="1">
    <source>
        <dbReference type="EMBL" id="OPX55884.1"/>
    </source>
</evidence>
<dbReference type="EMBL" id="MTSM01000006">
    <property type="protein sequence ID" value="OPX55884.1"/>
    <property type="molecule type" value="Genomic_DNA"/>
</dbReference>
<dbReference type="Proteomes" id="UP000191418">
    <property type="component" value="Unassembled WGS sequence"/>
</dbReference>
<organism evidence="1 2">
    <name type="scientific">Oceanospirillum multiglobuliferum</name>
    <dbReference type="NCBI Taxonomy" id="64969"/>
    <lineage>
        <taxon>Bacteria</taxon>
        <taxon>Pseudomonadati</taxon>
        <taxon>Pseudomonadota</taxon>
        <taxon>Gammaproteobacteria</taxon>
        <taxon>Oceanospirillales</taxon>
        <taxon>Oceanospirillaceae</taxon>
        <taxon>Oceanospirillum</taxon>
    </lineage>
</organism>
<name>A0A1T4N9N0_9GAMM</name>